<evidence type="ECO:0000259" key="6">
    <source>
        <dbReference type="PROSITE" id="PS50885"/>
    </source>
</evidence>
<dbReference type="RefSeq" id="WP_109020101.1">
    <property type="nucleotide sequence ID" value="NZ_AP025028.1"/>
</dbReference>
<evidence type="ECO:0000256" key="4">
    <source>
        <dbReference type="SAM" id="Phobius"/>
    </source>
</evidence>
<dbReference type="InterPro" id="IPR004089">
    <property type="entry name" value="MCPsignal_dom"/>
</dbReference>
<dbReference type="InterPro" id="IPR051310">
    <property type="entry name" value="MCP_chemotaxis"/>
</dbReference>
<keyword evidence="4" id="KW-0812">Transmembrane</keyword>
<protein>
    <recommendedName>
        <fullName evidence="9">Methyl-accepting chemotaxis protein signaling domain protein</fullName>
    </recommendedName>
</protein>
<keyword evidence="8" id="KW-1185">Reference proteome</keyword>
<evidence type="ECO:0000313" key="8">
    <source>
        <dbReference type="Proteomes" id="UP000245263"/>
    </source>
</evidence>
<comment type="similarity">
    <text evidence="2">Belongs to the methyl-accepting chemotaxis (MCP) protein family.</text>
</comment>
<dbReference type="PANTHER" id="PTHR43531:SF11">
    <property type="entry name" value="METHYL-ACCEPTING CHEMOTAXIS PROTEIN 3"/>
    <property type="match status" value="1"/>
</dbReference>
<name>A0ABM7UGK0_9LEPT</name>
<keyword evidence="3" id="KW-0807">Transducer</keyword>
<feature type="domain" description="Methyl-accepting transducer" evidence="5">
    <location>
        <begin position="365"/>
        <end position="622"/>
    </location>
</feature>
<dbReference type="Gene3D" id="1.10.287.950">
    <property type="entry name" value="Methyl-accepting chemotaxis protein"/>
    <property type="match status" value="1"/>
</dbReference>
<dbReference type="EMBL" id="AP025028">
    <property type="protein sequence ID" value="BDA77659.1"/>
    <property type="molecule type" value="Genomic_DNA"/>
</dbReference>
<dbReference type="Gene3D" id="6.10.340.10">
    <property type="match status" value="1"/>
</dbReference>
<evidence type="ECO:0008006" key="9">
    <source>
        <dbReference type="Google" id="ProtNLM"/>
    </source>
</evidence>
<sequence length="659" mass="73527">MLKRISIKNRLFLLPLPLVIPILFLFISLFLEQNKTIGFSEKEIEGIRSTKKVYWIFENLILLQTSPEKYTKRKLDEHPGEILEGASINELTLKLDAASKQTFDPIPIIDEARTLQSKVGDDSNLILDPDIDSYYLMDITIIRFPSIFESISRINAEISSLSKNISPNQIKLETELISIKKEIREINKSILKVKEFNPAFFEENYSKSQTEIKELEKQFLEFENEILDPSGKTILKKDTAGIQWEQFPGLKTLSDLTLDSLEKLINIRVNKFKSQQNFSIIAIIIIVVLAIVFLLTILNSILNPLSLIVSKVEELSSEEANLTHELPDMGNNELSILSHSINKFLKNLTEIIRKMKTSSASANDASERLQRGAESVSESATNLASTSEESSAALDQLSRSFDLMLQSIISETKNINEIENEMRSINHFLDAVSKSLILLDSIVIESNKVAEEGDATVKFTESSMKEIQDVTGQISGIVKLITEISEQTNLLALNASIEAARAGDAGKGFAVVAEEISKLANKTRSSVNGIKELIEKTNVSVNSGSDHVSRTVIALSHIVQNSLLIKDKVNHLQKEMTTQAKSVTLVTTELNGLKDMAEMIEFSSKEQKQASEEMQSVISELAKRAELLAHNSEDLNVVSRQITDISANIADTTARFKVK</sequence>
<reference evidence="7 8" key="1">
    <citation type="submission" date="2021-08" db="EMBL/GenBank/DDBJ databases">
        <title>Complete genome sequence of Leptospira kobayashii strain E30.</title>
        <authorList>
            <person name="Nakao R."/>
            <person name="Nakamura S."/>
            <person name="Masuzawa T."/>
            <person name="Koizumi N."/>
        </authorList>
    </citation>
    <scope>NUCLEOTIDE SEQUENCE [LARGE SCALE GENOMIC DNA]</scope>
    <source>
        <strain evidence="7 8">E30</strain>
    </source>
</reference>
<dbReference type="PROSITE" id="PS50885">
    <property type="entry name" value="HAMP"/>
    <property type="match status" value="1"/>
</dbReference>
<feature type="transmembrane region" description="Helical" evidence="4">
    <location>
        <begin position="278"/>
        <end position="302"/>
    </location>
</feature>
<evidence type="ECO:0000256" key="1">
    <source>
        <dbReference type="ARBA" id="ARBA00022500"/>
    </source>
</evidence>
<proteinExistence type="inferred from homology"/>
<dbReference type="Proteomes" id="UP000245263">
    <property type="component" value="Chromosome 1"/>
</dbReference>
<evidence type="ECO:0000256" key="2">
    <source>
        <dbReference type="ARBA" id="ARBA00029447"/>
    </source>
</evidence>
<dbReference type="SMART" id="SM00283">
    <property type="entry name" value="MA"/>
    <property type="match status" value="1"/>
</dbReference>
<organism evidence="7 8">
    <name type="scientific">Leptospira kobayashii</name>
    <dbReference type="NCBI Taxonomy" id="1917830"/>
    <lineage>
        <taxon>Bacteria</taxon>
        <taxon>Pseudomonadati</taxon>
        <taxon>Spirochaetota</taxon>
        <taxon>Spirochaetia</taxon>
        <taxon>Leptospirales</taxon>
        <taxon>Leptospiraceae</taxon>
        <taxon>Leptospira</taxon>
    </lineage>
</organism>
<evidence type="ECO:0000256" key="3">
    <source>
        <dbReference type="PROSITE-ProRule" id="PRU00284"/>
    </source>
</evidence>
<dbReference type="SUPFAM" id="SSF58104">
    <property type="entry name" value="Methyl-accepting chemotaxis protein (MCP) signaling domain"/>
    <property type="match status" value="1"/>
</dbReference>
<dbReference type="InterPro" id="IPR003660">
    <property type="entry name" value="HAMP_dom"/>
</dbReference>
<dbReference type="Pfam" id="PF00672">
    <property type="entry name" value="HAMP"/>
    <property type="match status" value="1"/>
</dbReference>
<evidence type="ECO:0000259" key="5">
    <source>
        <dbReference type="PROSITE" id="PS50111"/>
    </source>
</evidence>
<feature type="domain" description="HAMP" evidence="6">
    <location>
        <begin position="299"/>
        <end position="353"/>
    </location>
</feature>
<dbReference type="SMART" id="SM00304">
    <property type="entry name" value="HAMP"/>
    <property type="match status" value="2"/>
</dbReference>
<dbReference type="PANTHER" id="PTHR43531">
    <property type="entry name" value="PROTEIN ICFG"/>
    <property type="match status" value="1"/>
</dbReference>
<feature type="transmembrane region" description="Helical" evidence="4">
    <location>
        <begin position="12"/>
        <end position="31"/>
    </location>
</feature>
<keyword evidence="1" id="KW-0145">Chemotaxis</keyword>
<dbReference type="PROSITE" id="PS50111">
    <property type="entry name" value="CHEMOTAXIS_TRANSDUC_2"/>
    <property type="match status" value="1"/>
</dbReference>
<accession>A0ABM7UGK0</accession>
<keyword evidence="4" id="KW-0472">Membrane</keyword>
<dbReference type="Pfam" id="PF00015">
    <property type="entry name" value="MCPsignal"/>
    <property type="match status" value="1"/>
</dbReference>
<evidence type="ECO:0000313" key="7">
    <source>
        <dbReference type="EMBL" id="BDA77659.1"/>
    </source>
</evidence>
<gene>
    <name evidence="7" type="ORF">LPTSP3_g05890</name>
</gene>
<keyword evidence="4" id="KW-1133">Transmembrane helix</keyword>